<keyword evidence="1" id="KW-0472">Membrane</keyword>
<keyword evidence="1" id="KW-0812">Transmembrane</keyword>
<feature type="transmembrane region" description="Helical" evidence="1">
    <location>
        <begin position="114"/>
        <end position="135"/>
    </location>
</feature>
<dbReference type="PANTHER" id="PTHR35734">
    <property type="entry name" value="OS01G0805200 PROTEIN"/>
    <property type="match status" value="1"/>
</dbReference>
<accession>A0AAD2CXA0</accession>
<dbReference type="EMBL" id="CAKOGP040001668">
    <property type="protein sequence ID" value="CAJ1946262.1"/>
    <property type="molecule type" value="Genomic_DNA"/>
</dbReference>
<evidence type="ECO:0000256" key="1">
    <source>
        <dbReference type="SAM" id="Phobius"/>
    </source>
</evidence>
<gene>
    <name evidence="3" type="ORF">CYCCA115_LOCUS10403</name>
</gene>
<reference evidence="3" key="1">
    <citation type="submission" date="2023-08" db="EMBL/GenBank/DDBJ databases">
        <authorList>
            <person name="Audoor S."/>
            <person name="Bilcke G."/>
        </authorList>
    </citation>
    <scope>NUCLEOTIDE SEQUENCE</scope>
</reference>
<keyword evidence="2" id="KW-0732">Signal</keyword>
<feature type="chain" id="PRO_5042091805" evidence="2">
    <location>
        <begin position="21"/>
        <end position="180"/>
    </location>
</feature>
<keyword evidence="1" id="KW-1133">Transmembrane helix</keyword>
<dbReference type="AlphaFoldDB" id="A0AAD2CXA0"/>
<feature type="signal peptide" evidence="2">
    <location>
        <begin position="1"/>
        <end position="20"/>
    </location>
</feature>
<proteinExistence type="predicted"/>
<organism evidence="3 4">
    <name type="scientific">Cylindrotheca closterium</name>
    <dbReference type="NCBI Taxonomy" id="2856"/>
    <lineage>
        <taxon>Eukaryota</taxon>
        <taxon>Sar</taxon>
        <taxon>Stramenopiles</taxon>
        <taxon>Ochrophyta</taxon>
        <taxon>Bacillariophyta</taxon>
        <taxon>Bacillariophyceae</taxon>
        <taxon>Bacillariophycidae</taxon>
        <taxon>Bacillariales</taxon>
        <taxon>Bacillariaceae</taxon>
        <taxon>Cylindrotheca</taxon>
    </lineage>
</organism>
<evidence type="ECO:0000313" key="4">
    <source>
        <dbReference type="Proteomes" id="UP001295423"/>
    </source>
</evidence>
<dbReference type="InterPro" id="IPR021562">
    <property type="entry name" value="DUF3007"/>
</dbReference>
<sequence length="180" mass="19807">MSRSILVTLLAFLCVAVTQAFVAPQARCQSALQQPFKMFNPSSSSSTTTQSSQRFTTTTALSMSAENKENSLPFWLDPNTKGGVIVLSIVLLILPFLAYNVVTGLFGVDGVEAGKWIGVGFTAIGTFAWVGTYIFRVATKDMTYAKQLKDYENAVIAKRLEELDDDEIQALVEEIDREDF</sequence>
<feature type="transmembrane region" description="Helical" evidence="1">
    <location>
        <begin position="82"/>
        <end position="102"/>
    </location>
</feature>
<evidence type="ECO:0000313" key="3">
    <source>
        <dbReference type="EMBL" id="CAJ1946262.1"/>
    </source>
</evidence>
<dbReference type="Pfam" id="PF11460">
    <property type="entry name" value="DUF3007"/>
    <property type="match status" value="1"/>
</dbReference>
<name>A0AAD2CXA0_9STRA</name>
<keyword evidence="4" id="KW-1185">Reference proteome</keyword>
<dbReference type="Proteomes" id="UP001295423">
    <property type="component" value="Unassembled WGS sequence"/>
</dbReference>
<dbReference type="PANTHER" id="PTHR35734:SF1">
    <property type="entry name" value="OS01G0805200 PROTEIN"/>
    <property type="match status" value="1"/>
</dbReference>
<protein>
    <submittedName>
        <fullName evidence="3">Uncharacterized protein</fullName>
    </submittedName>
</protein>
<evidence type="ECO:0000256" key="2">
    <source>
        <dbReference type="SAM" id="SignalP"/>
    </source>
</evidence>
<comment type="caution">
    <text evidence="3">The sequence shown here is derived from an EMBL/GenBank/DDBJ whole genome shotgun (WGS) entry which is preliminary data.</text>
</comment>